<keyword evidence="3" id="KW-1185">Reference proteome</keyword>
<proteinExistence type="predicted"/>
<organism evidence="2 3">
    <name type="scientific">Sphingomonas arvum</name>
    <dbReference type="NCBI Taxonomy" id="2992113"/>
    <lineage>
        <taxon>Bacteria</taxon>
        <taxon>Pseudomonadati</taxon>
        <taxon>Pseudomonadota</taxon>
        <taxon>Alphaproteobacteria</taxon>
        <taxon>Sphingomonadales</taxon>
        <taxon>Sphingomonadaceae</taxon>
        <taxon>Sphingomonas</taxon>
    </lineage>
</organism>
<accession>A0ABT3JF97</accession>
<feature type="transmembrane region" description="Helical" evidence="1">
    <location>
        <begin position="236"/>
        <end position="255"/>
    </location>
</feature>
<sequence>MPQLRLPESAARQLLLVRAIESEDREGAVLTREDRQYATSAALVDGAPDDGGRRVASFLHRRSALALDRLLPRFPVLRQACGLSRWPAWVNWAVPLAALVLGFVSHRLDGERLNILAFPLLGMLLWNAAVYLWSLVSWLRPGREGHPLLGALAKLGSPFAARLSSQPTLERGVARFARDWSTAATPLTAARAKRTLHLGAALFALGIIAGMLIRARYTAEYRAGWAGTWSGAETEIGTFLSVVFAPAAALTGLPLPTPERLRALRGGSENAGDWLLLWATTAALFVIIPRLLLAAWSASRAALLARSLKLPGEEDFYVRTLLRNALGQPGTARIIPYATTPSVPGRERLERLLGQALGEKVRVGFDPPVPYGEEERWLASEGERLAHADQLVLLFSLASTPEAENHGAFARAVATALSGRGTGLTLLVDDSAFRERLRGQPSAQRRLDERTQAWRQVLLPTGQEPVILSLELGEEEVGARTLEKALQRAPVPA</sequence>
<feature type="transmembrane region" description="Helical" evidence="1">
    <location>
        <begin position="196"/>
        <end position="215"/>
    </location>
</feature>
<dbReference type="RefSeq" id="WP_264882258.1">
    <property type="nucleotide sequence ID" value="NZ_JAPDOB010000002.1"/>
</dbReference>
<keyword evidence="1" id="KW-0812">Transmembrane</keyword>
<evidence type="ECO:0000313" key="2">
    <source>
        <dbReference type="EMBL" id="MCW3797752.1"/>
    </source>
</evidence>
<keyword evidence="1" id="KW-0472">Membrane</keyword>
<reference evidence="2 3" key="1">
    <citation type="submission" date="2022-10" db="EMBL/GenBank/DDBJ databases">
        <title>Sphingomonas sp.</title>
        <authorList>
            <person name="Jin C."/>
        </authorList>
    </citation>
    <scope>NUCLEOTIDE SEQUENCE [LARGE SCALE GENOMIC DNA]</scope>
    <source>
        <strain evidence="2 3">BN140010</strain>
    </source>
</reference>
<gene>
    <name evidence="2" type="ORF">OMW55_08040</name>
</gene>
<feature type="transmembrane region" description="Helical" evidence="1">
    <location>
        <begin position="116"/>
        <end position="139"/>
    </location>
</feature>
<feature type="transmembrane region" description="Helical" evidence="1">
    <location>
        <begin position="275"/>
        <end position="296"/>
    </location>
</feature>
<name>A0ABT3JF97_9SPHN</name>
<dbReference type="Proteomes" id="UP001526246">
    <property type="component" value="Unassembled WGS sequence"/>
</dbReference>
<feature type="transmembrane region" description="Helical" evidence="1">
    <location>
        <begin position="86"/>
        <end position="104"/>
    </location>
</feature>
<evidence type="ECO:0000256" key="1">
    <source>
        <dbReference type="SAM" id="Phobius"/>
    </source>
</evidence>
<dbReference type="EMBL" id="JAPDOB010000002">
    <property type="protein sequence ID" value="MCW3797752.1"/>
    <property type="molecule type" value="Genomic_DNA"/>
</dbReference>
<evidence type="ECO:0000313" key="3">
    <source>
        <dbReference type="Proteomes" id="UP001526246"/>
    </source>
</evidence>
<protein>
    <submittedName>
        <fullName evidence="2">DUF2868 domain-containing protein</fullName>
    </submittedName>
</protein>
<comment type="caution">
    <text evidence="2">The sequence shown here is derived from an EMBL/GenBank/DDBJ whole genome shotgun (WGS) entry which is preliminary data.</text>
</comment>
<keyword evidence="1" id="KW-1133">Transmembrane helix</keyword>